<accession>A0A0E9RSA0</accession>
<proteinExistence type="predicted"/>
<dbReference type="AlphaFoldDB" id="A0A0E9RSA0"/>
<reference evidence="1" key="2">
    <citation type="journal article" date="2015" name="Fish Shellfish Immunol.">
        <title>Early steps in the European eel (Anguilla anguilla)-Vibrio vulnificus interaction in the gills: Role of the RtxA13 toxin.</title>
        <authorList>
            <person name="Callol A."/>
            <person name="Pajuelo D."/>
            <person name="Ebbesson L."/>
            <person name="Teles M."/>
            <person name="MacKenzie S."/>
            <person name="Amaro C."/>
        </authorList>
    </citation>
    <scope>NUCLEOTIDE SEQUENCE</scope>
</reference>
<sequence>MAVLHLESKLSPLTSMPHWLPFSFHCRRSLVQKHLSRQCLPR</sequence>
<dbReference type="EMBL" id="GBXM01076516">
    <property type="protein sequence ID" value="JAH32061.1"/>
    <property type="molecule type" value="Transcribed_RNA"/>
</dbReference>
<protein>
    <submittedName>
        <fullName evidence="1">Uncharacterized protein</fullName>
    </submittedName>
</protein>
<evidence type="ECO:0000313" key="1">
    <source>
        <dbReference type="EMBL" id="JAH32061.1"/>
    </source>
</evidence>
<name>A0A0E9RSA0_ANGAN</name>
<reference evidence="1" key="1">
    <citation type="submission" date="2014-11" db="EMBL/GenBank/DDBJ databases">
        <authorList>
            <person name="Amaro Gonzalez C."/>
        </authorList>
    </citation>
    <scope>NUCLEOTIDE SEQUENCE</scope>
</reference>
<organism evidence="1">
    <name type="scientific">Anguilla anguilla</name>
    <name type="common">European freshwater eel</name>
    <name type="synonym">Muraena anguilla</name>
    <dbReference type="NCBI Taxonomy" id="7936"/>
    <lineage>
        <taxon>Eukaryota</taxon>
        <taxon>Metazoa</taxon>
        <taxon>Chordata</taxon>
        <taxon>Craniata</taxon>
        <taxon>Vertebrata</taxon>
        <taxon>Euteleostomi</taxon>
        <taxon>Actinopterygii</taxon>
        <taxon>Neopterygii</taxon>
        <taxon>Teleostei</taxon>
        <taxon>Anguilliformes</taxon>
        <taxon>Anguillidae</taxon>
        <taxon>Anguilla</taxon>
    </lineage>
</organism>